<keyword evidence="8 9" id="KW-0472">Membrane</keyword>
<comment type="subcellular location">
    <subcellularLocation>
        <location evidence="1">Endomembrane system</location>
        <topology evidence="1">Multi-pass membrane protein</topology>
    </subcellularLocation>
</comment>
<dbReference type="EMBL" id="JBFOLJ010000008">
    <property type="protein sequence ID" value="KAL2514889.1"/>
    <property type="molecule type" value="Genomic_DNA"/>
</dbReference>
<evidence type="ECO:0000313" key="10">
    <source>
        <dbReference type="EMBL" id="KAL2514889.1"/>
    </source>
</evidence>
<evidence type="ECO:0000256" key="5">
    <source>
        <dbReference type="ARBA" id="ARBA00022692"/>
    </source>
</evidence>
<keyword evidence="5 9" id="KW-0812">Transmembrane</keyword>
<proteinExistence type="inferred from homology"/>
<evidence type="ECO:0000256" key="3">
    <source>
        <dbReference type="ARBA" id="ARBA00022448"/>
    </source>
</evidence>
<feature type="transmembrane region" description="Helical" evidence="9">
    <location>
        <begin position="63"/>
        <end position="86"/>
    </location>
</feature>
<comment type="similarity">
    <text evidence="2">Belongs to the SWEET sugar transporter family.</text>
</comment>
<keyword evidence="11" id="KW-1185">Reference proteome</keyword>
<protein>
    <submittedName>
        <fullName evidence="10">Bidirectional sugar transporter SWEET1</fullName>
    </submittedName>
</protein>
<evidence type="ECO:0000256" key="2">
    <source>
        <dbReference type="ARBA" id="ARBA00007809"/>
    </source>
</evidence>
<dbReference type="PANTHER" id="PTHR10791">
    <property type="entry name" value="RAG1-ACTIVATING PROTEIN 1"/>
    <property type="match status" value="1"/>
</dbReference>
<keyword evidence="7 9" id="KW-1133">Transmembrane helix</keyword>
<comment type="caution">
    <text evidence="10">The sequence shown here is derived from an EMBL/GenBank/DDBJ whole genome shotgun (WGS) entry which is preliminary data.</text>
</comment>
<feature type="transmembrane region" description="Helical" evidence="9">
    <location>
        <begin position="137"/>
        <end position="163"/>
    </location>
</feature>
<dbReference type="Proteomes" id="UP001604277">
    <property type="component" value="Unassembled WGS sequence"/>
</dbReference>
<evidence type="ECO:0000256" key="9">
    <source>
        <dbReference type="SAM" id="Phobius"/>
    </source>
</evidence>
<feature type="transmembrane region" description="Helical" evidence="9">
    <location>
        <begin position="98"/>
        <end position="117"/>
    </location>
</feature>
<dbReference type="PANTHER" id="PTHR10791:SF142">
    <property type="entry name" value="BIDIRECTIONAL SUGAR TRANSPORTER SWEET16"/>
    <property type="match status" value="1"/>
</dbReference>
<keyword evidence="4 10" id="KW-0762">Sugar transport</keyword>
<dbReference type="InterPro" id="IPR047664">
    <property type="entry name" value="SWEET"/>
</dbReference>
<dbReference type="Pfam" id="PF03083">
    <property type="entry name" value="MtN3_slv"/>
    <property type="match status" value="1"/>
</dbReference>
<evidence type="ECO:0000256" key="6">
    <source>
        <dbReference type="ARBA" id="ARBA00022737"/>
    </source>
</evidence>
<reference evidence="11" key="1">
    <citation type="submission" date="2024-07" db="EMBL/GenBank/DDBJ databases">
        <title>Two chromosome-level genome assemblies of Korean endemic species Abeliophyllum distichum and Forsythia ovata (Oleaceae).</title>
        <authorList>
            <person name="Jang H."/>
        </authorList>
    </citation>
    <scope>NUCLEOTIDE SEQUENCE [LARGE SCALE GENOMIC DNA]</scope>
</reference>
<sequence>MGMEQGFLPLVARGDYVLQRRGAFREIIQKKSSENYKGLPYITTLLSTSLWTFYGVLDPDDGILIVTVNGVGVASQIIYLIIYLFYASKERKVKYAGLIVLDILFLGTTMAITLAVFEGDSRRTFVGVLCATFTIAMYAAPLSVVVPNTVGIVLGSLQLLVYFMYRKISSSSMAGDTKEGTEMHDLEQPTKLKLNNESGSVNVAHHT</sequence>
<evidence type="ECO:0000313" key="11">
    <source>
        <dbReference type="Proteomes" id="UP001604277"/>
    </source>
</evidence>
<evidence type="ECO:0000256" key="4">
    <source>
        <dbReference type="ARBA" id="ARBA00022597"/>
    </source>
</evidence>
<dbReference type="AlphaFoldDB" id="A0ABD1TQ69"/>
<evidence type="ECO:0000256" key="1">
    <source>
        <dbReference type="ARBA" id="ARBA00004127"/>
    </source>
</evidence>
<evidence type="ECO:0000256" key="7">
    <source>
        <dbReference type="ARBA" id="ARBA00022989"/>
    </source>
</evidence>
<name>A0ABD1TQ69_9LAMI</name>
<accession>A0ABD1TQ69</accession>
<dbReference type="InterPro" id="IPR004316">
    <property type="entry name" value="SWEET_rpt"/>
</dbReference>
<evidence type="ECO:0000256" key="8">
    <source>
        <dbReference type="ARBA" id="ARBA00023136"/>
    </source>
</evidence>
<dbReference type="Gene3D" id="1.20.1280.290">
    <property type="match status" value="1"/>
</dbReference>
<dbReference type="GO" id="GO:0012505">
    <property type="term" value="C:endomembrane system"/>
    <property type="evidence" value="ECO:0007669"/>
    <property type="project" value="UniProtKB-SubCell"/>
</dbReference>
<gene>
    <name evidence="10" type="ORF">Fot_28860</name>
</gene>
<organism evidence="10 11">
    <name type="scientific">Forsythia ovata</name>
    <dbReference type="NCBI Taxonomy" id="205694"/>
    <lineage>
        <taxon>Eukaryota</taxon>
        <taxon>Viridiplantae</taxon>
        <taxon>Streptophyta</taxon>
        <taxon>Embryophyta</taxon>
        <taxon>Tracheophyta</taxon>
        <taxon>Spermatophyta</taxon>
        <taxon>Magnoliopsida</taxon>
        <taxon>eudicotyledons</taxon>
        <taxon>Gunneridae</taxon>
        <taxon>Pentapetalae</taxon>
        <taxon>asterids</taxon>
        <taxon>lamiids</taxon>
        <taxon>Lamiales</taxon>
        <taxon>Oleaceae</taxon>
        <taxon>Forsythieae</taxon>
        <taxon>Forsythia</taxon>
    </lineage>
</organism>
<keyword evidence="3" id="KW-0813">Transport</keyword>
<keyword evidence="6" id="KW-0677">Repeat</keyword>